<dbReference type="InterPro" id="IPR036286">
    <property type="entry name" value="LexA/Signal_pep-like_sf"/>
</dbReference>
<dbReference type="EC" id="3.4.21.89" evidence="5"/>
<dbReference type="PRINTS" id="PR00727">
    <property type="entry name" value="LEADERPTASE"/>
</dbReference>
<dbReference type="EMBL" id="BAAAHP010000207">
    <property type="protein sequence ID" value="GAA0899266.1"/>
    <property type="molecule type" value="Genomic_DNA"/>
</dbReference>
<gene>
    <name evidence="8" type="ORF">GCM10009559_63390</name>
</gene>
<dbReference type="Pfam" id="PF10502">
    <property type="entry name" value="Peptidase_S26"/>
    <property type="match status" value="1"/>
</dbReference>
<comment type="subcellular location">
    <subcellularLocation>
        <location evidence="1">Cell membrane</location>
        <topology evidence="1">Single-pass type II membrane protein</topology>
    </subcellularLocation>
    <subcellularLocation>
        <location evidence="5">Membrane</location>
        <topology evidence="5">Single-pass type II membrane protein</topology>
    </subcellularLocation>
</comment>
<feature type="domain" description="Peptidase S26" evidence="7">
    <location>
        <begin position="6"/>
        <end position="136"/>
    </location>
</feature>
<dbReference type="Proteomes" id="UP001499967">
    <property type="component" value="Unassembled WGS sequence"/>
</dbReference>
<evidence type="ECO:0000313" key="8">
    <source>
        <dbReference type="EMBL" id="GAA0899266.1"/>
    </source>
</evidence>
<reference evidence="8 9" key="1">
    <citation type="journal article" date="2019" name="Int. J. Syst. Evol. Microbiol.">
        <title>The Global Catalogue of Microorganisms (GCM) 10K type strain sequencing project: providing services to taxonomists for standard genome sequencing and annotation.</title>
        <authorList>
            <consortium name="The Broad Institute Genomics Platform"/>
            <consortium name="The Broad Institute Genome Sequencing Center for Infectious Disease"/>
            <person name="Wu L."/>
            <person name="Ma J."/>
        </authorList>
    </citation>
    <scope>NUCLEOTIDE SEQUENCE [LARGE SCALE GENOMIC DNA]</scope>
    <source>
        <strain evidence="8 9">JCM 11117</strain>
    </source>
</reference>
<evidence type="ECO:0000256" key="6">
    <source>
        <dbReference type="SAM" id="MobiDB-lite"/>
    </source>
</evidence>
<evidence type="ECO:0000259" key="7">
    <source>
        <dbReference type="Pfam" id="PF10502"/>
    </source>
</evidence>
<dbReference type="CDD" id="cd06462">
    <property type="entry name" value="Peptidase_S24_S26"/>
    <property type="match status" value="1"/>
</dbReference>
<sequence length="158" mass="16490">MLGRFVRIIRVEGGSMEPTLRDGDRLLAVRPGPWRPLRPGAIVVGRVPAHAGGDGSALFVKRLLALPGQVARVPLDRLAAGRPVGPYAATIDGTDATWPVPAGHVFVKGDAPDSADSASWGPVPRGDLVGVVVMRLLRADDQDGDDQDGDDQDGTASS</sequence>
<proteinExistence type="inferred from homology"/>
<dbReference type="PANTHER" id="PTHR43390:SF1">
    <property type="entry name" value="CHLOROPLAST PROCESSING PEPTIDASE"/>
    <property type="match status" value="1"/>
</dbReference>
<evidence type="ECO:0000256" key="2">
    <source>
        <dbReference type="ARBA" id="ARBA00009370"/>
    </source>
</evidence>
<dbReference type="NCBIfam" id="TIGR02227">
    <property type="entry name" value="sigpep_I_bact"/>
    <property type="match status" value="1"/>
</dbReference>
<name>A0ABN1NA17_9PSEU</name>
<dbReference type="InterPro" id="IPR019533">
    <property type="entry name" value="Peptidase_S26"/>
</dbReference>
<keyword evidence="9" id="KW-1185">Reference proteome</keyword>
<dbReference type="InterPro" id="IPR000223">
    <property type="entry name" value="Pept_S26A_signal_pept_1"/>
</dbReference>
<evidence type="ECO:0000313" key="9">
    <source>
        <dbReference type="Proteomes" id="UP001499967"/>
    </source>
</evidence>
<dbReference type="Gene3D" id="2.10.109.10">
    <property type="entry name" value="Umud Fragment, subunit A"/>
    <property type="match status" value="1"/>
</dbReference>
<evidence type="ECO:0000256" key="4">
    <source>
        <dbReference type="ARBA" id="ARBA00022801"/>
    </source>
</evidence>
<evidence type="ECO:0000256" key="1">
    <source>
        <dbReference type="ARBA" id="ARBA00004401"/>
    </source>
</evidence>
<comment type="caution">
    <text evidence="8">The sequence shown here is derived from an EMBL/GenBank/DDBJ whole genome shotgun (WGS) entry which is preliminary data.</text>
</comment>
<feature type="compositionally biased region" description="Acidic residues" evidence="6">
    <location>
        <begin position="142"/>
        <end position="158"/>
    </location>
</feature>
<evidence type="ECO:0000256" key="5">
    <source>
        <dbReference type="RuleBase" id="RU362042"/>
    </source>
</evidence>
<feature type="region of interest" description="Disordered" evidence="6">
    <location>
        <begin position="139"/>
        <end position="158"/>
    </location>
</feature>
<dbReference type="PANTHER" id="PTHR43390">
    <property type="entry name" value="SIGNAL PEPTIDASE I"/>
    <property type="match status" value="1"/>
</dbReference>
<protein>
    <recommendedName>
        <fullName evidence="5">Signal peptidase I</fullName>
        <ecNumber evidence="5">3.4.21.89</ecNumber>
    </recommendedName>
</protein>
<dbReference type="InterPro" id="IPR019756">
    <property type="entry name" value="Pept_S26A_signal_pept_1_Ser-AS"/>
</dbReference>
<organism evidence="8 9">
    <name type="scientific">Pseudonocardia zijingensis</name>
    <dbReference type="NCBI Taxonomy" id="153376"/>
    <lineage>
        <taxon>Bacteria</taxon>
        <taxon>Bacillati</taxon>
        <taxon>Actinomycetota</taxon>
        <taxon>Actinomycetes</taxon>
        <taxon>Pseudonocardiales</taxon>
        <taxon>Pseudonocardiaceae</taxon>
        <taxon>Pseudonocardia</taxon>
    </lineage>
</organism>
<keyword evidence="3 5" id="KW-0645">Protease</keyword>
<keyword evidence="4 5" id="KW-0378">Hydrolase</keyword>
<accession>A0ABN1NA17</accession>
<evidence type="ECO:0000256" key="3">
    <source>
        <dbReference type="ARBA" id="ARBA00022670"/>
    </source>
</evidence>
<dbReference type="PROSITE" id="PS00501">
    <property type="entry name" value="SPASE_I_1"/>
    <property type="match status" value="1"/>
</dbReference>
<dbReference type="SUPFAM" id="SSF51306">
    <property type="entry name" value="LexA/Signal peptidase"/>
    <property type="match status" value="1"/>
</dbReference>
<comment type="similarity">
    <text evidence="2 5">Belongs to the peptidase S26 family.</text>
</comment>
<comment type="catalytic activity">
    <reaction evidence="5">
        <text>Cleavage of hydrophobic, N-terminal signal or leader sequences from secreted and periplasmic proteins.</text>
        <dbReference type="EC" id="3.4.21.89"/>
    </reaction>
</comment>